<dbReference type="PANTHER" id="PTHR35910:SF6">
    <property type="entry name" value="2EXR DOMAIN-CONTAINING PROTEIN"/>
    <property type="match status" value="1"/>
</dbReference>
<dbReference type="InterPro" id="IPR045518">
    <property type="entry name" value="2EXR"/>
</dbReference>
<sequence length="450" mass="52773">MSLTEFHYFSSLPLELRQEIYGLATRPRFVKILRFTEQDYDGFAEHVRTTPNAIRLDESLKHFSFNWRSQIPSRSKQSTLERFGFSSTNSPYRPWDVSKFAPQISLDWLSENPPYAWELCRKGQLFSNAPIPALLHTCRESRDHLINRGYQLAFRTRSHGPQTWFNFDTDVLFISRGDYWDTKHRVLSGCAWDISQFHPIDMQKVKRLALDDSTGSLYLSHPSFSEGNYKFSDLSSVLRLFQHLEELLLVEWIDSYMDEIRPLNSSSAKGEKRHSYDTEYLWSHQPVSEVDVSLQMFPPKDYSNTLVVTCIGPYGELLKKHKGLQRNEYFDIVQKSLRNKLIESRNSVVSRHKPDADLWWEIPKVTAVHVMSNWGHEILGQAREGALSRAYRLRLKWLADEKRFAKPLVQSEAYDFSADEEAYNLVLEAEDPYEAQRTWWIRQGIIPFIK</sequence>
<protein>
    <recommendedName>
        <fullName evidence="1">2EXR domain-containing protein</fullName>
    </recommendedName>
</protein>
<evidence type="ECO:0000313" key="3">
    <source>
        <dbReference type="Proteomes" id="UP000582016"/>
    </source>
</evidence>
<comment type="caution">
    <text evidence="2">The sequence shown here is derived from an EMBL/GenBank/DDBJ whole genome shotgun (WGS) entry which is preliminary data.</text>
</comment>
<name>A0A8H5N1R3_9HYPO</name>
<organism evidence="2 3">
    <name type="scientific">Fusarium phyllophilum</name>
    <dbReference type="NCBI Taxonomy" id="47803"/>
    <lineage>
        <taxon>Eukaryota</taxon>
        <taxon>Fungi</taxon>
        <taxon>Dikarya</taxon>
        <taxon>Ascomycota</taxon>
        <taxon>Pezizomycotina</taxon>
        <taxon>Sordariomycetes</taxon>
        <taxon>Hypocreomycetidae</taxon>
        <taxon>Hypocreales</taxon>
        <taxon>Nectriaceae</taxon>
        <taxon>Fusarium</taxon>
        <taxon>Fusarium fujikuroi species complex</taxon>
    </lineage>
</organism>
<gene>
    <name evidence="2" type="ORF">FPHYL_9980</name>
</gene>
<keyword evidence="3" id="KW-1185">Reference proteome</keyword>
<reference evidence="2 3" key="1">
    <citation type="submission" date="2020-05" db="EMBL/GenBank/DDBJ databases">
        <title>Identification and distribution of gene clusters putatively required for synthesis of sphingolipid metabolism inhibitors in phylogenetically diverse species of the filamentous fungus Fusarium.</title>
        <authorList>
            <person name="Kim H.-S."/>
            <person name="Busman M."/>
            <person name="Brown D.W."/>
            <person name="Divon H."/>
            <person name="Uhlig S."/>
            <person name="Proctor R.H."/>
        </authorList>
    </citation>
    <scope>NUCLEOTIDE SEQUENCE [LARGE SCALE GENOMIC DNA]</scope>
    <source>
        <strain evidence="2 3">NRRL 13617</strain>
    </source>
</reference>
<accession>A0A8H5N1R3</accession>
<feature type="domain" description="2EXR" evidence="1">
    <location>
        <begin position="6"/>
        <end position="172"/>
    </location>
</feature>
<evidence type="ECO:0000313" key="2">
    <source>
        <dbReference type="EMBL" id="KAF5548365.1"/>
    </source>
</evidence>
<evidence type="ECO:0000259" key="1">
    <source>
        <dbReference type="Pfam" id="PF20150"/>
    </source>
</evidence>
<proteinExistence type="predicted"/>
<dbReference type="AlphaFoldDB" id="A0A8H5N1R3"/>
<dbReference type="PANTHER" id="PTHR35910">
    <property type="entry name" value="2EXR DOMAIN-CONTAINING PROTEIN"/>
    <property type="match status" value="1"/>
</dbReference>
<dbReference type="EMBL" id="JAAOAQ010000422">
    <property type="protein sequence ID" value="KAF5548365.1"/>
    <property type="molecule type" value="Genomic_DNA"/>
</dbReference>
<dbReference type="Pfam" id="PF20150">
    <property type="entry name" value="2EXR"/>
    <property type="match status" value="1"/>
</dbReference>
<dbReference type="Proteomes" id="UP000582016">
    <property type="component" value="Unassembled WGS sequence"/>
</dbReference>
<dbReference type="OrthoDB" id="3513892at2759"/>